<dbReference type="AlphaFoldDB" id="A0A0E9Q406"/>
<proteinExistence type="predicted"/>
<evidence type="ECO:0000313" key="1">
    <source>
        <dbReference type="EMBL" id="JAH11232.1"/>
    </source>
</evidence>
<organism evidence="1">
    <name type="scientific">Anguilla anguilla</name>
    <name type="common">European freshwater eel</name>
    <name type="synonym">Muraena anguilla</name>
    <dbReference type="NCBI Taxonomy" id="7936"/>
    <lineage>
        <taxon>Eukaryota</taxon>
        <taxon>Metazoa</taxon>
        <taxon>Chordata</taxon>
        <taxon>Craniata</taxon>
        <taxon>Vertebrata</taxon>
        <taxon>Euteleostomi</taxon>
        <taxon>Actinopterygii</taxon>
        <taxon>Neopterygii</taxon>
        <taxon>Teleostei</taxon>
        <taxon>Anguilliformes</taxon>
        <taxon>Anguillidae</taxon>
        <taxon>Anguilla</taxon>
    </lineage>
</organism>
<reference evidence="1" key="1">
    <citation type="submission" date="2014-11" db="EMBL/GenBank/DDBJ databases">
        <authorList>
            <person name="Amaro Gonzalez C."/>
        </authorList>
    </citation>
    <scope>NUCLEOTIDE SEQUENCE</scope>
</reference>
<reference evidence="1" key="2">
    <citation type="journal article" date="2015" name="Fish Shellfish Immunol.">
        <title>Early steps in the European eel (Anguilla anguilla)-Vibrio vulnificus interaction in the gills: Role of the RtxA13 toxin.</title>
        <authorList>
            <person name="Callol A."/>
            <person name="Pajuelo D."/>
            <person name="Ebbesson L."/>
            <person name="Teles M."/>
            <person name="MacKenzie S."/>
            <person name="Amaro C."/>
        </authorList>
    </citation>
    <scope>NUCLEOTIDE SEQUENCE</scope>
</reference>
<dbReference type="EMBL" id="GBXM01097345">
    <property type="protein sequence ID" value="JAH11232.1"/>
    <property type="molecule type" value="Transcribed_RNA"/>
</dbReference>
<name>A0A0E9Q406_ANGAN</name>
<sequence>MKQLPLLPPRNHLCTDQDVVYDRDG</sequence>
<accession>A0A0E9Q406</accession>
<protein>
    <submittedName>
        <fullName evidence="1">Uncharacterized protein</fullName>
    </submittedName>
</protein>